<evidence type="ECO:0000256" key="1">
    <source>
        <dbReference type="ARBA" id="ARBA00005711"/>
    </source>
</evidence>
<keyword evidence="5" id="KW-1185">Reference proteome</keyword>
<reference evidence="4 5" key="1">
    <citation type="journal article" date="2021" name="Commun. Biol.">
        <title>The genome of Shorea leprosula (Dipterocarpaceae) highlights the ecological relevance of drought in aseasonal tropical rainforests.</title>
        <authorList>
            <person name="Ng K.K.S."/>
            <person name="Kobayashi M.J."/>
            <person name="Fawcett J.A."/>
            <person name="Hatakeyama M."/>
            <person name="Paape T."/>
            <person name="Ng C.H."/>
            <person name="Ang C.C."/>
            <person name="Tnah L.H."/>
            <person name="Lee C.T."/>
            <person name="Nishiyama T."/>
            <person name="Sese J."/>
            <person name="O'Brien M.J."/>
            <person name="Copetti D."/>
            <person name="Mohd Noor M.I."/>
            <person name="Ong R.C."/>
            <person name="Putra M."/>
            <person name="Sireger I.Z."/>
            <person name="Indrioko S."/>
            <person name="Kosugi Y."/>
            <person name="Izuno A."/>
            <person name="Isagi Y."/>
            <person name="Lee S.L."/>
            <person name="Shimizu K.K."/>
        </authorList>
    </citation>
    <scope>NUCLEOTIDE SEQUENCE [LARGE SCALE GENOMIC DNA]</scope>
    <source>
        <strain evidence="4">214</strain>
    </source>
</reference>
<evidence type="ECO:0000313" key="5">
    <source>
        <dbReference type="Proteomes" id="UP001054252"/>
    </source>
</evidence>
<evidence type="ECO:0000259" key="3">
    <source>
        <dbReference type="Pfam" id="PF03763"/>
    </source>
</evidence>
<evidence type="ECO:0000256" key="2">
    <source>
        <dbReference type="SAM" id="MobiDB-lite"/>
    </source>
</evidence>
<feature type="domain" description="Remorin C-terminal" evidence="3">
    <location>
        <begin position="172"/>
        <end position="277"/>
    </location>
</feature>
<feature type="compositionally biased region" description="Basic and acidic residues" evidence="2">
    <location>
        <begin position="128"/>
        <end position="137"/>
    </location>
</feature>
<organism evidence="4 5">
    <name type="scientific">Rubroshorea leprosula</name>
    <dbReference type="NCBI Taxonomy" id="152421"/>
    <lineage>
        <taxon>Eukaryota</taxon>
        <taxon>Viridiplantae</taxon>
        <taxon>Streptophyta</taxon>
        <taxon>Embryophyta</taxon>
        <taxon>Tracheophyta</taxon>
        <taxon>Spermatophyta</taxon>
        <taxon>Magnoliopsida</taxon>
        <taxon>eudicotyledons</taxon>
        <taxon>Gunneridae</taxon>
        <taxon>Pentapetalae</taxon>
        <taxon>rosids</taxon>
        <taxon>malvids</taxon>
        <taxon>Malvales</taxon>
        <taxon>Dipterocarpaceae</taxon>
        <taxon>Rubroshorea</taxon>
    </lineage>
</organism>
<name>A0AAV5LEK9_9ROSI</name>
<sequence>MQRRVSFAGPGQGVANSTARGRTLLQQTEPVKGGNWFQRQYCRQMSQVYDPQASEHAVAVTAVAFSIYSLVEAEMERQRKIREELEKSRTKRKSKKEDKALGLPGSSGVSNREEKNEVLAGGTLTRKPTREDYRVERTAFPSSQPGNMSSTRPATTEARNRKDKGNSSRNNAVESKEDSWERAQMENINKRCERIKSSILAWENQKKMQAKIKMDRRKSELEQRRTRNQQHYEAKISRIHHVAGGARAQLEAKRRNEELEIKEKAGRMRVSGNVPAKCCFCF</sequence>
<protein>
    <recommendedName>
        <fullName evidence="3">Remorin C-terminal domain-containing protein</fullName>
    </recommendedName>
</protein>
<gene>
    <name evidence="4" type="ORF">SLEP1_g43818</name>
</gene>
<dbReference type="Proteomes" id="UP001054252">
    <property type="component" value="Unassembled WGS sequence"/>
</dbReference>
<dbReference type="EMBL" id="BPVZ01000111">
    <property type="protein sequence ID" value="GKV35567.1"/>
    <property type="molecule type" value="Genomic_DNA"/>
</dbReference>
<dbReference type="Pfam" id="PF03763">
    <property type="entry name" value="Remorin_C"/>
    <property type="match status" value="1"/>
</dbReference>
<evidence type="ECO:0000313" key="4">
    <source>
        <dbReference type="EMBL" id="GKV35567.1"/>
    </source>
</evidence>
<dbReference type="PANTHER" id="PTHR31471:SF5">
    <property type="entry name" value="GB|AAD39278.1"/>
    <property type="match status" value="1"/>
</dbReference>
<comment type="caution">
    <text evidence="4">The sequence shown here is derived from an EMBL/GenBank/DDBJ whole genome shotgun (WGS) entry which is preliminary data.</text>
</comment>
<dbReference type="PANTHER" id="PTHR31471">
    <property type="entry name" value="OS02G0116800 PROTEIN"/>
    <property type="match status" value="1"/>
</dbReference>
<dbReference type="InterPro" id="IPR005516">
    <property type="entry name" value="Remorin_C"/>
</dbReference>
<accession>A0AAV5LEK9</accession>
<feature type="compositionally biased region" description="Polar residues" evidence="2">
    <location>
        <begin position="140"/>
        <end position="154"/>
    </location>
</feature>
<feature type="region of interest" description="Disordered" evidence="2">
    <location>
        <begin position="1"/>
        <end position="21"/>
    </location>
</feature>
<proteinExistence type="inferred from homology"/>
<comment type="similarity">
    <text evidence="1">Belongs to the remorin family.</text>
</comment>
<feature type="region of interest" description="Disordered" evidence="2">
    <location>
        <begin position="84"/>
        <end position="182"/>
    </location>
</feature>
<dbReference type="AlphaFoldDB" id="A0AAV5LEK9"/>